<reference evidence="3" key="2">
    <citation type="submission" date="2025-08" db="UniProtKB">
        <authorList>
            <consortium name="RefSeq"/>
        </authorList>
    </citation>
    <scope>IDENTIFICATION</scope>
</reference>
<sequence length="259" mass="29523">MGDEVVVIGERQNYLSNVISALRAKKLVRKGCEADLAYTSALDTEVSSVKDIKRVKDFPDVFPDVLPGLPPNHKVEFGIEPAGYSSGVPFDRIDKQQESFERLKKVLTEAPVLIQPEFEKKFIVYSDISNVGLGCVLMQEGEQRVLGLELISDIEDKVRLIRDRLKEASNRQKSYADPKRKEIEYSMGDLVFLKVSPWKNALRRYRSDLAHIILTEAIVVRPDLTFEEELIQILDHDVKVLRKKSILLDKFFFEQSVGA</sequence>
<gene>
    <name evidence="3" type="primary">LOC107952259</name>
</gene>
<dbReference type="PANTHER" id="PTHR46148">
    <property type="entry name" value="CHROMO DOMAIN-CONTAINING PROTEIN"/>
    <property type="match status" value="1"/>
</dbReference>
<dbReference type="PaxDb" id="3635-A0A1U8NVX8"/>
<dbReference type="AlphaFoldDB" id="A0A1U8NVX8"/>
<accession>A0A1U8NVX8</accession>
<dbReference type="SUPFAM" id="SSF56672">
    <property type="entry name" value="DNA/RNA polymerases"/>
    <property type="match status" value="1"/>
</dbReference>
<name>A0A1U8NVX8_GOSHI</name>
<dbReference type="Pfam" id="PF17919">
    <property type="entry name" value="RT_RNaseH_2"/>
    <property type="match status" value="1"/>
</dbReference>
<evidence type="ECO:0000313" key="3">
    <source>
        <dbReference type="RefSeq" id="XP_016743015.1"/>
    </source>
</evidence>
<protein>
    <recommendedName>
        <fullName evidence="1">Reverse transcriptase/retrotransposon-derived protein RNase H-like domain-containing protein</fullName>
    </recommendedName>
</protein>
<dbReference type="Proteomes" id="UP000818029">
    <property type="component" value="Chromosome A02"/>
</dbReference>
<dbReference type="InterPro" id="IPR041577">
    <property type="entry name" value="RT_RNaseH_2"/>
</dbReference>
<dbReference type="PANTHER" id="PTHR46148:SF44">
    <property type="entry name" value="GAG-POL POLYPROTEIN"/>
    <property type="match status" value="1"/>
</dbReference>
<dbReference type="InterPro" id="IPR043502">
    <property type="entry name" value="DNA/RNA_pol_sf"/>
</dbReference>
<keyword evidence="2" id="KW-1185">Reference proteome</keyword>
<reference evidence="2" key="1">
    <citation type="journal article" date="2020" name="Nat. Genet.">
        <title>Genomic diversifications of five Gossypium allopolyploid species and their impact on cotton improvement.</title>
        <authorList>
            <person name="Chen Z.J."/>
            <person name="Sreedasyam A."/>
            <person name="Ando A."/>
            <person name="Song Q."/>
            <person name="De Santiago L.M."/>
            <person name="Hulse-Kemp A.M."/>
            <person name="Ding M."/>
            <person name="Ye W."/>
            <person name="Kirkbride R.C."/>
            <person name="Jenkins J."/>
            <person name="Plott C."/>
            <person name="Lovell J."/>
            <person name="Lin Y.M."/>
            <person name="Vaughn R."/>
            <person name="Liu B."/>
            <person name="Simpson S."/>
            <person name="Scheffler B.E."/>
            <person name="Wen L."/>
            <person name="Saski C.A."/>
            <person name="Grover C.E."/>
            <person name="Hu G."/>
            <person name="Conover J.L."/>
            <person name="Carlson J.W."/>
            <person name="Shu S."/>
            <person name="Boston L.B."/>
            <person name="Williams M."/>
            <person name="Peterson D.G."/>
            <person name="McGee K."/>
            <person name="Jones D.C."/>
            <person name="Wendel J.F."/>
            <person name="Stelly D.M."/>
            <person name="Grimwood J."/>
            <person name="Schmutz J."/>
        </authorList>
    </citation>
    <scope>NUCLEOTIDE SEQUENCE [LARGE SCALE GENOMIC DNA]</scope>
    <source>
        <strain evidence="2">cv. TM-1</strain>
    </source>
</reference>
<evidence type="ECO:0000313" key="2">
    <source>
        <dbReference type="Proteomes" id="UP000818029"/>
    </source>
</evidence>
<dbReference type="RefSeq" id="XP_016743015.1">
    <property type="nucleotide sequence ID" value="XM_016887526.1"/>
</dbReference>
<proteinExistence type="predicted"/>
<evidence type="ECO:0000259" key="1">
    <source>
        <dbReference type="Pfam" id="PF17919"/>
    </source>
</evidence>
<feature type="domain" description="Reverse transcriptase/retrotransposon-derived protein RNase H-like" evidence="1">
    <location>
        <begin position="94"/>
        <end position="143"/>
    </location>
</feature>
<organism evidence="2 3">
    <name type="scientific">Gossypium hirsutum</name>
    <name type="common">Upland cotton</name>
    <name type="synonym">Gossypium mexicanum</name>
    <dbReference type="NCBI Taxonomy" id="3635"/>
    <lineage>
        <taxon>Eukaryota</taxon>
        <taxon>Viridiplantae</taxon>
        <taxon>Streptophyta</taxon>
        <taxon>Embryophyta</taxon>
        <taxon>Tracheophyta</taxon>
        <taxon>Spermatophyta</taxon>
        <taxon>Magnoliopsida</taxon>
        <taxon>eudicotyledons</taxon>
        <taxon>Gunneridae</taxon>
        <taxon>Pentapetalae</taxon>
        <taxon>rosids</taxon>
        <taxon>malvids</taxon>
        <taxon>Malvales</taxon>
        <taxon>Malvaceae</taxon>
        <taxon>Malvoideae</taxon>
        <taxon>Gossypium</taxon>
    </lineage>
</organism>
<dbReference type="KEGG" id="ghi:107952259"/>
<dbReference type="GeneID" id="107952259"/>